<dbReference type="AlphaFoldDB" id="A0A9D1RJ32"/>
<dbReference type="Proteomes" id="UP000824267">
    <property type="component" value="Unassembled WGS sequence"/>
</dbReference>
<dbReference type="Pfam" id="PF11751">
    <property type="entry name" value="PorP_SprF"/>
    <property type="match status" value="1"/>
</dbReference>
<evidence type="ECO:0000256" key="1">
    <source>
        <dbReference type="SAM" id="SignalP"/>
    </source>
</evidence>
<reference evidence="2" key="1">
    <citation type="journal article" date="2021" name="PeerJ">
        <title>Extensive microbial diversity within the chicken gut microbiome revealed by metagenomics and culture.</title>
        <authorList>
            <person name="Gilroy R."/>
            <person name="Ravi A."/>
            <person name="Getino M."/>
            <person name="Pursley I."/>
            <person name="Horton D.L."/>
            <person name="Alikhan N.F."/>
            <person name="Baker D."/>
            <person name="Gharbi K."/>
            <person name="Hall N."/>
            <person name="Watson M."/>
            <person name="Adriaenssens E.M."/>
            <person name="Foster-Nyarko E."/>
            <person name="Jarju S."/>
            <person name="Secka A."/>
            <person name="Antonio M."/>
            <person name="Oren A."/>
            <person name="Chaudhuri R.R."/>
            <person name="La Ragione R."/>
            <person name="Hildebrand F."/>
            <person name="Pallen M.J."/>
        </authorList>
    </citation>
    <scope>NUCLEOTIDE SEQUENCE</scope>
    <source>
        <strain evidence="2">Gambia16-930</strain>
    </source>
</reference>
<protein>
    <submittedName>
        <fullName evidence="2">PorP/SprF family type IX secretion system membrane protein</fullName>
    </submittedName>
</protein>
<feature type="signal peptide" evidence="1">
    <location>
        <begin position="1"/>
        <end position="24"/>
    </location>
</feature>
<dbReference type="InterPro" id="IPR019861">
    <property type="entry name" value="PorP/SprF_Bacteroidetes"/>
</dbReference>
<keyword evidence="1" id="KW-0732">Signal</keyword>
<reference evidence="2" key="2">
    <citation type="submission" date="2021-04" db="EMBL/GenBank/DDBJ databases">
        <authorList>
            <person name="Gilroy R."/>
        </authorList>
    </citation>
    <scope>NUCLEOTIDE SEQUENCE</scope>
    <source>
        <strain evidence="2">Gambia16-930</strain>
    </source>
</reference>
<comment type="caution">
    <text evidence="2">The sequence shown here is derived from an EMBL/GenBank/DDBJ whole genome shotgun (WGS) entry which is preliminary data.</text>
</comment>
<evidence type="ECO:0000313" key="2">
    <source>
        <dbReference type="EMBL" id="HIW87577.1"/>
    </source>
</evidence>
<sequence>MRGLSVFCCLLAMGMLCSHGRLFAQQEPQFSQYMFNRLSYNPAYAGSNGAICITGFFRSQWMGMGLTDISGQSTGASSGETMNLSFDMPVRFLHGGIGATIISDKIGFWNNIHAKIDYAFRFQLPKGNLAIGIEAQLFNASLDMSKLIGGDQFTEDDQIGTTTDPVLSDPTKQDDFLFDLGAGIYYQIPGRFYVGISTSKILEAESEKLKWDNRRFYYILAGYEWTVPSYPSLRVLPSVLLKTDLMSASAYQLDATTLIEWEHKFWGGITYRVQDAVVLLGGVAFGDFKLGVSYDIPTSRISTQSAGSLEIFARFCFKIENPPKPPTMYRNTRRM</sequence>
<proteinExistence type="predicted"/>
<organism evidence="2 3">
    <name type="scientific">Candidatus Onthomorpha intestinigallinarum</name>
    <dbReference type="NCBI Taxonomy" id="2840880"/>
    <lineage>
        <taxon>Bacteria</taxon>
        <taxon>Pseudomonadati</taxon>
        <taxon>Bacteroidota</taxon>
        <taxon>Bacteroidia</taxon>
        <taxon>Bacteroidales</taxon>
        <taxon>Candidatus Onthomorpha</taxon>
    </lineage>
</organism>
<evidence type="ECO:0000313" key="3">
    <source>
        <dbReference type="Proteomes" id="UP000824267"/>
    </source>
</evidence>
<gene>
    <name evidence="2" type="ORF">IAC47_04795</name>
</gene>
<dbReference type="NCBIfam" id="TIGR03519">
    <property type="entry name" value="T9SS_PorP_fam"/>
    <property type="match status" value="1"/>
</dbReference>
<dbReference type="EMBL" id="DXGG01000152">
    <property type="protein sequence ID" value="HIW87577.1"/>
    <property type="molecule type" value="Genomic_DNA"/>
</dbReference>
<name>A0A9D1RJ32_9BACT</name>
<feature type="chain" id="PRO_5039459367" evidence="1">
    <location>
        <begin position="25"/>
        <end position="335"/>
    </location>
</feature>
<accession>A0A9D1RJ32</accession>